<comment type="caution">
    <text evidence="1">The sequence shown here is derived from an EMBL/GenBank/DDBJ whole genome shotgun (WGS) entry which is preliminary data.</text>
</comment>
<reference evidence="2" key="1">
    <citation type="journal article" date="2023" name="Front. Plant Sci.">
        <title>Chromosomal-level genome assembly of Melastoma candidum provides insights into trichome evolution.</title>
        <authorList>
            <person name="Zhong Y."/>
            <person name="Wu W."/>
            <person name="Sun C."/>
            <person name="Zou P."/>
            <person name="Liu Y."/>
            <person name="Dai S."/>
            <person name="Zhou R."/>
        </authorList>
    </citation>
    <scope>NUCLEOTIDE SEQUENCE [LARGE SCALE GENOMIC DNA]</scope>
</reference>
<keyword evidence="2" id="KW-1185">Reference proteome</keyword>
<dbReference type="Proteomes" id="UP001057402">
    <property type="component" value="Chromosome 4"/>
</dbReference>
<accession>A0ACB9REK9</accession>
<gene>
    <name evidence="1" type="ORF">MLD38_015195</name>
</gene>
<evidence type="ECO:0000313" key="1">
    <source>
        <dbReference type="EMBL" id="KAI4377596.1"/>
    </source>
</evidence>
<organism evidence="1 2">
    <name type="scientific">Melastoma candidum</name>
    <dbReference type="NCBI Taxonomy" id="119954"/>
    <lineage>
        <taxon>Eukaryota</taxon>
        <taxon>Viridiplantae</taxon>
        <taxon>Streptophyta</taxon>
        <taxon>Embryophyta</taxon>
        <taxon>Tracheophyta</taxon>
        <taxon>Spermatophyta</taxon>
        <taxon>Magnoliopsida</taxon>
        <taxon>eudicotyledons</taxon>
        <taxon>Gunneridae</taxon>
        <taxon>Pentapetalae</taxon>
        <taxon>rosids</taxon>
        <taxon>malvids</taxon>
        <taxon>Myrtales</taxon>
        <taxon>Melastomataceae</taxon>
        <taxon>Melastomatoideae</taxon>
        <taxon>Melastomateae</taxon>
        <taxon>Melastoma</taxon>
    </lineage>
</organism>
<protein>
    <submittedName>
        <fullName evidence="1">Uncharacterized protein</fullName>
    </submittedName>
</protein>
<proteinExistence type="predicted"/>
<name>A0ACB9REK9_9MYRT</name>
<evidence type="ECO:0000313" key="2">
    <source>
        <dbReference type="Proteomes" id="UP001057402"/>
    </source>
</evidence>
<sequence length="118" mass="13710">MRTRFIRNEALGAAFQTPFKLGEDVKFSPSKTWQLTEGVRSSKCQHLWNIVIVVRCRSCVPGCCSCDFENRPPEDVGLFETLLKLNIFHDFFVQLTGFLRDISRRVVPLQTRKECRRS</sequence>
<dbReference type="EMBL" id="CM042883">
    <property type="protein sequence ID" value="KAI4377596.1"/>
    <property type="molecule type" value="Genomic_DNA"/>
</dbReference>